<dbReference type="PROSITE" id="PS50893">
    <property type="entry name" value="ABC_TRANSPORTER_2"/>
    <property type="match status" value="1"/>
</dbReference>
<dbReference type="InterPro" id="IPR039421">
    <property type="entry name" value="Type_1_exporter"/>
</dbReference>
<evidence type="ECO:0000256" key="5">
    <source>
        <dbReference type="ARBA" id="ARBA00022989"/>
    </source>
</evidence>
<accession>A0A1P8WNL7</accession>
<dbReference type="STRING" id="1891926.Fuma_05297"/>
<evidence type="ECO:0000256" key="6">
    <source>
        <dbReference type="ARBA" id="ARBA00023136"/>
    </source>
</evidence>
<keyword evidence="10" id="KW-0378">Hydrolase</keyword>
<evidence type="ECO:0000256" key="3">
    <source>
        <dbReference type="ARBA" id="ARBA00022741"/>
    </source>
</evidence>
<dbReference type="Gene3D" id="3.40.50.300">
    <property type="entry name" value="P-loop containing nucleotide triphosphate hydrolases"/>
    <property type="match status" value="1"/>
</dbReference>
<dbReference type="Proteomes" id="UP000187735">
    <property type="component" value="Chromosome"/>
</dbReference>
<reference evidence="10 11" key="1">
    <citation type="journal article" date="2016" name="Front. Microbiol.">
        <title>Fuerstia marisgermanicae gen. nov., sp. nov., an Unusual Member of the Phylum Planctomycetes from the German Wadden Sea.</title>
        <authorList>
            <person name="Kohn T."/>
            <person name="Heuer A."/>
            <person name="Jogler M."/>
            <person name="Vollmers J."/>
            <person name="Boedeker C."/>
            <person name="Bunk B."/>
            <person name="Rast P."/>
            <person name="Borchert D."/>
            <person name="Glockner I."/>
            <person name="Freese H.M."/>
            <person name="Klenk H.P."/>
            <person name="Overmann J."/>
            <person name="Kaster A.K."/>
            <person name="Rohde M."/>
            <person name="Wiegand S."/>
            <person name="Jogler C."/>
        </authorList>
    </citation>
    <scope>NUCLEOTIDE SEQUENCE [LARGE SCALE GENOMIC DNA]</scope>
    <source>
        <strain evidence="10 11">NH11</strain>
    </source>
</reference>
<dbReference type="Pfam" id="PF00664">
    <property type="entry name" value="ABC_membrane"/>
    <property type="match status" value="1"/>
</dbReference>
<feature type="transmembrane region" description="Helical" evidence="7">
    <location>
        <begin position="401"/>
        <end position="424"/>
    </location>
</feature>
<feature type="domain" description="ABC transmembrane type-1" evidence="9">
    <location>
        <begin position="178"/>
        <end position="459"/>
    </location>
</feature>
<dbReference type="OrthoDB" id="311344at2"/>
<keyword evidence="2 7" id="KW-0812">Transmembrane</keyword>
<dbReference type="PANTHER" id="PTHR43394:SF4">
    <property type="entry name" value="TOXIN SECRETION ABC TRANSPORTER ATP-BINDING PROTEIN"/>
    <property type="match status" value="1"/>
</dbReference>
<dbReference type="Pfam" id="PF00005">
    <property type="entry name" value="ABC_tran"/>
    <property type="match status" value="1"/>
</dbReference>
<dbReference type="Gene3D" id="1.20.1560.10">
    <property type="entry name" value="ABC transporter type 1, transmembrane domain"/>
    <property type="match status" value="1"/>
</dbReference>
<dbReference type="GO" id="GO:0005886">
    <property type="term" value="C:plasma membrane"/>
    <property type="evidence" value="ECO:0007669"/>
    <property type="project" value="UniProtKB-SubCell"/>
</dbReference>
<dbReference type="AlphaFoldDB" id="A0A1P8WNL7"/>
<comment type="subcellular location">
    <subcellularLocation>
        <location evidence="1">Cell membrane</location>
        <topology evidence="1">Multi-pass membrane protein</topology>
    </subcellularLocation>
</comment>
<dbReference type="RefSeq" id="WP_083732346.1">
    <property type="nucleotide sequence ID" value="NZ_CP017641.1"/>
</dbReference>
<dbReference type="GO" id="GO:0005524">
    <property type="term" value="F:ATP binding"/>
    <property type="evidence" value="ECO:0007669"/>
    <property type="project" value="UniProtKB-KW"/>
</dbReference>
<organism evidence="10 11">
    <name type="scientific">Fuerstiella marisgermanici</name>
    <dbReference type="NCBI Taxonomy" id="1891926"/>
    <lineage>
        <taxon>Bacteria</taxon>
        <taxon>Pseudomonadati</taxon>
        <taxon>Planctomycetota</taxon>
        <taxon>Planctomycetia</taxon>
        <taxon>Planctomycetales</taxon>
        <taxon>Planctomycetaceae</taxon>
        <taxon>Fuerstiella</taxon>
    </lineage>
</organism>
<keyword evidence="5 7" id="KW-1133">Transmembrane helix</keyword>
<feature type="transmembrane region" description="Helical" evidence="7">
    <location>
        <begin position="210"/>
        <end position="234"/>
    </location>
</feature>
<feature type="transmembrane region" description="Helical" evidence="7">
    <location>
        <begin position="321"/>
        <end position="343"/>
    </location>
</feature>
<feature type="transmembrane region" description="Helical" evidence="7">
    <location>
        <begin position="291"/>
        <end position="315"/>
    </location>
</feature>
<dbReference type="PROSITE" id="PS50929">
    <property type="entry name" value="ABC_TM1F"/>
    <property type="match status" value="1"/>
</dbReference>
<keyword evidence="6 7" id="KW-0472">Membrane</keyword>
<dbReference type="PANTHER" id="PTHR43394">
    <property type="entry name" value="ATP-DEPENDENT PERMEASE MDL1, MITOCHONDRIAL"/>
    <property type="match status" value="1"/>
</dbReference>
<feature type="transmembrane region" description="Helical" evidence="7">
    <location>
        <begin position="177"/>
        <end position="198"/>
    </location>
</feature>
<keyword evidence="11" id="KW-1185">Reference proteome</keyword>
<evidence type="ECO:0000256" key="4">
    <source>
        <dbReference type="ARBA" id="ARBA00022840"/>
    </source>
</evidence>
<dbReference type="SUPFAM" id="SSF52540">
    <property type="entry name" value="P-loop containing nucleoside triphosphate hydrolases"/>
    <property type="match status" value="1"/>
</dbReference>
<dbReference type="InterPro" id="IPR003439">
    <property type="entry name" value="ABC_transporter-like_ATP-bd"/>
</dbReference>
<dbReference type="InterPro" id="IPR011527">
    <property type="entry name" value="ABC1_TM_dom"/>
</dbReference>
<dbReference type="SUPFAM" id="SSF90123">
    <property type="entry name" value="ABC transporter transmembrane region"/>
    <property type="match status" value="1"/>
</dbReference>
<evidence type="ECO:0000313" key="10">
    <source>
        <dbReference type="EMBL" id="APZ95638.1"/>
    </source>
</evidence>
<feature type="domain" description="ABC transporter" evidence="8">
    <location>
        <begin position="494"/>
        <end position="709"/>
    </location>
</feature>
<name>A0A1P8WNL7_9PLAN</name>
<dbReference type="SMART" id="SM00382">
    <property type="entry name" value="AAA"/>
    <property type="match status" value="1"/>
</dbReference>
<evidence type="ECO:0000256" key="2">
    <source>
        <dbReference type="ARBA" id="ARBA00022692"/>
    </source>
</evidence>
<evidence type="ECO:0000256" key="7">
    <source>
        <dbReference type="SAM" id="Phobius"/>
    </source>
</evidence>
<dbReference type="EC" id="3.6.3.-" evidence="10"/>
<evidence type="ECO:0000256" key="1">
    <source>
        <dbReference type="ARBA" id="ARBA00004651"/>
    </source>
</evidence>
<keyword evidence="3" id="KW-0547">Nucleotide-binding</keyword>
<dbReference type="GO" id="GO:0015421">
    <property type="term" value="F:ABC-type oligopeptide transporter activity"/>
    <property type="evidence" value="ECO:0007669"/>
    <property type="project" value="TreeGrafter"/>
</dbReference>
<sequence>MINRIPDSVAAGSWILEQLTLQLPDVEMAAGRRAWHEAQSAWPGNEQRLWWKWLAEAASSIGIQTKTIDCSVAEAVALVRNGARIVTCQQTADGNGEWLSARLISSHRVELQRTDNVGSTRIIRLSRVRKALRQFEQDGRVRCVVIRGDLSSDVQQTRKLEPFARLQALLKPEWSDIWIVMTFAFVVGLLTLATPIAVEALVNTVAFGRFVQPIFVLALILLTFLSFAAAMRALQTYVVELIQRRLFARVAGDLAFRLPRAQQEATDGIYLPELTNRFFDIVTVQKVAASLLLDGIGLILSAIIGMAVLAFYHPWLLGFDVVMMALIAFIIFVLGRGAVASAIKESKNKYNMASWLEDIARCPTTFRTAGGTDLALERTDRMVHEYLEARQKHFRILMRQILFALGLQAVASTALLGIGGWLVIDGQLTLGQLVAAELIVTVIVRAFAKIGKHMESFYDLLASVDKLGSLFDLPTEKHDGILEMRASGPAMLNVDAVELKRAADRKHLHAAISFNAPPGTSVALLGTSGSGKSTMMDLIYGLRAPTAGHVTIDGYDPLDLRSDVLRGNVSLVRRAEIFHGSLEENVHLHRATVTSADVRAALEQVGLYEQVLTFPDGFDTKLNGDGVPLSGTQVDMLCLARAIAGKPRLLLVDGLLDSLSDDELEAAVRSLSHPDHPWTLVIGTGRRSISDRCDQVIDLRSNERTGQQLETEGMSS</sequence>
<gene>
    <name evidence="10" type="primary">msbA_2</name>
    <name evidence="10" type="ORF">Fuma_05297</name>
</gene>
<keyword evidence="4 10" id="KW-0067">ATP-binding</keyword>
<dbReference type="EMBL" id="CP017641">
    <property type="protein sequence ID" value="APZ95638.1"/>
    <property type="molecule type" value="Genomic_DNA"/>
</dbReference>
<dbReference type="InterPro" id="IPR036640">
    <property type="entry name" value="ABC1_TM_sf"/>
</dbReference>
<evidence type="ECO:0000313" key="11">
    <source>
        <dbReference type="Proteomes" id="UP000187735"/>
    </source>
</evidence>
<protein>
    <submittedName>
        <fullName evidence="10">Lipid A export ATP-binding/permease protein MsbA</fullName>
        <ecNumber evidence="10">3.6.3.-</ecNumber>
    </submittedName>
</protein>
<dbReference type="GO" id="GO:0016887">
    <property type="term" value="F:ATP hydrolysis activity"/>
    <property type="evidence" value="ECO:0007669"/>
    <property type="project" value="InterPro"/>
</dbReference>
<evidence type="ECO:0000259" key="9">
    <source>
        <dbReference type="PROSITE" id="PS50929"/>
    </source>
</evidence>
<dbReference type="InterPro" id="IPR027417">
    <property type="entry name" value="P-loop_NTPase"/>
</dbReference>
<evidence type="ECO:0000259" key="8">
    <source>
        <dbReference type="PROSITE" id="PS50893"/>
    </source>
</evidence>
<dbReference type="InterPro" id="IPR003593">
    <property type="entry name" value="AAA+_ATPase"/>
</dbReference>
<dbReference type="KEGG" id="fmr:Fuma_05297"/>
<proteinExistence type="predicted"/>